<dbReference type="GO" id="GO:0005524">
    <property type="term" value="F:ATP binding"/>
    <property type="evidence" value="ECO:0007669"/>
    <property type="project" value="UniProtKB-UniRule"/>
</dbReference>
<evidence type="ECO:0000256" key="2">
    <source>
        <dbReference type="ARBA" id="ARBA00012513"/>
    </source>
</evidence>
<dbReference type="InterPro" id="IPR000961">
    <property type="entry name" value="AGC-kinase_C"/>
</dbReference>
<evidence type="ECO:0000256" key="8">
    <source>
        <dbReference type="ARBA" id="ARBA00022840"/>
    </source>
</evidence>
<dbReference type="FunFam" id="1.10.510.10:FF:000057">
    <property type="entry name" value="Non-specific serine/threonine protein kinase"/>
    <property type="match status" value="1"/>
</dbReference>
<keyword evidence="8 11" id="KW-0067">ATP-binding</keyword>
<dbReference type="EC" id="2.7.11.1" evidence="2"/>
<protein>
    <recommendedName>
        <fullName evidence="2">non-specific serine/threonine protein kinase</fullName>
        <ecNumber evidence="2">2.7.11.1</ecNumber>
    </recommendedName>
</protein>
<dbReference type="GO" id="GO:0004674">
    <property type="term" value="F:protein serine/threonine kinase activity"/>
    <property type="evidence" value="ECO:0007669"/>
    <property type="project" value="UniProtKB-KW"/>
</dbReference>
<dbReference type="PROSITE" id="PS51285">
    <property type="entry name" value="AGC_KINASE_CTER"/>
    <property type="match status" value="1"/>
</dbReference>
<dbReference type="SUPFAM" id="SSF56112">
    <property type="entry name" value="Protein kinase-like (PK-like)"/>
    <property type="match status" value="1"/>
</dbReference>
<dbReference type="SMART" id="SM00220">
    <property type="entry name" value="S_TKc"/>
    <property type="match status" value="1"/>
</dbReference>
<feature type="compositionally biased region" description="Basic and acidic residues" evidence="12">
    <location>
        <begin position="16"/>
        <end position="31"/>
    </location>
</feature>
<evidence type="ECO:0000256" key="13">
    <source>
        <dbReference type="SAM" id="Phobius"/>
    </source>
</evidence>
<dbReference type="InterPro" id="IPR017892">
    <property type="entry name" value="Pkinase_C"/>
</dbReference>
<evidence type="ECO:0000256" key="3">
    <source>
        <dbReference type="ARBA" id="ARBA00022527"/>
    </source>
</evidence>
<comment type="catalytic activity">
    <reaction evidence="9">
        <text>L-threonyl-[protein] + ATP = O-phospho-L-threonyl-[protein] + ADP + H(+)</text>
        <dbReference type="Rhea" id="RHEA:46608"/>
        <dbReference type="Rhea" id="RHEA-COMP:11060"/>
        <dbReference type="Rhea" id="RHEA-COMP:11605"/>
        <dbReference type="ChEBI" id="CHEBI:15378"/>
        <dbReference type="ChEBI" id="CHEBI:30013"/>
        <dbReference type="ChEBI" id="CHEBI:30616"/>
        <dbReference type="ChEBI" id="CHEBI:61977"/>
        <dbReference type="ChEBI" id="CHEBI:456216"/>
        <dbReference type="EC" id="2.7.11.1"/>
    </reaction>
</comment>
<dbReference type="EMBL" id="JAMQYH010000005">
    <property type="protein sequence ID" value="KAJ1685475.1"/>
    <property type="molecule type" value="Genomic_DNA"/>
</dbReference>
<dbReference type="PANTHER" id="PTHR22988:SF76">
    <property type="entry name" value="CHROMOSOME UNDETERMINED SCAFFOLD_135, WHOLE GENOME SHOTGUN SEQUENCE"/>
    <property type="match status" value="1"/>
</dbReference>
<dbReference type="AlphaFoldDB" id="A0A9Q0C0T4"/>
<dbReference type="FunFam" id="3.30.200.20:FF:000290">
    <property type="entry name" value="Non-specific serine/threonine protein kinase"/>
    <property type="match status" value="1"/>
</dbReference>
<dbReference type="CDD" id="cd21742">
    <property type="entry name" value="MobB_NDR_LATS-like"/>
    <property type="match status" value="1"/>
</dbReference>
<dbReference type="PROSITE" id="PS00107">
    <property type="entry name" value="PROTEIN_KINASE_ATP"/>
    <property type="match status" value="1"/>
</dbReference>
<evidence type="ECO:0000313" key="16">
    <source>
        <dbReference type="EMBL" id="KAJ1685475.1"/>
    </source>
</evidence>
<evidence type="ECO:0000256" key="6">
    <source>
        <dbReference type="ARBA" id="ARBA00022741"/>
    </source>
</evidence>
<evidence type="ECO:0000256" key="1">
    <source>
        <dbReference type="ARBA" id="ARBA00009903"/>
    </source>
</evidence>
<keyword evidence="7" id="KW-0418">Kinase</keyword>
<organism evidence="16 17">
    <name type="scientific">Rhynchospora breviuscula</name>
    <dbReference type="NCBI Taxonomy" id="2022672"/>
    <lineage>
        <taxon>Eukaryota</taxon>
        <taxon>Viridiplantae</taxon>
        <taxon>Streptophyta</taxon>
        <taxon>Embryophyta</taxon>
        <taxon>Tracheophyta</taxon>
        <taxon>Spermatophyta</taxon>
        <taxon>Magnoliopsida</taxon>
        <taxon>Liliopsida</taxon>
        <taxon>Poales</taxon>
        <taxon>Cyperaceae</taxon>
        <taxon>Cyperoideae</taxon>
        <taxon>Rhynchosporeae</taxon>
        <taxon>Rhynchospora</taxon>
    </lineage>
</organism>
<evidence type="ECO:0000256" key="10">
    <source>
        <dbReference type="ARBA" id="ARBA00048679"/>
    </source>
</evidence>
<name>A0A9Q0C0T4_9POAL</name>
<reference evidence="16" key="1">
    <citation type="journal article" date="2022" name="Cell">
        <title>Repeat-based holocentromeres influence genome architecture and karyotype evolution.</title>
        <authorList>
            <person name="Hofstatter P.G."/>
            <person name="Thangavel G."/>
            <person name="Lux T."/>
            <person name="Neumann P."/>
            <person name="Vondrak T."/>
            <person name="Novak P."/>
            <person name="Zhang M."/>
            <person name="Costa L."/>
            <person name="Castellani M."/>
            <person name="Scott A."/>
            <person name="Toegelov H."/>
            <person name="Fuchs J."/>
            <person name="Mata-Sucre Y."/>
            <person name="Dias Y."/>
            <person name="Vanzela A.L.L."/>
            <person name="Huettel B."/>
            <person name="Almeida C.C.S."/>
            <person name="Simkova H."/>
            <person name="Souza G."/>
            <person name="Pedrosa-Harand A."/>
            <person name="Macas J."/>
            <person name="Mayer K.F.X."/>
            <person name="Houben A."/>
            <person name="Marques A."/>
        </authorList>
    </citation>
    <scope>NUCLEOTIDE SEQUENCE</scope>
    <source>
        <strain evidence="16">RhyBre1mFocal</strain>
    </source>
</reference>
<dbReference type="Gene3D" id="3.30.200.20">
    <property type="entry name" value="Phosphorylase Kinase, domain 1"/>
    <property type="match status" value="1"/>
</dbReference>
<keyword evidence="6 11" id="KW-0547">Nucleotide-binding</keyword>
<sequence>MNSVIKQHERRRRREREREREREERERERQLRAAVPAQFYPNTTSLSLLSFILSFYFNHIFLFFYLIFIFTSIDRRLLFFQLLYPQIEKYNSPHLTETRSPQKKTTKHNTTQHQQHFREIQREREREREREMEVDGEESRGGALPAVPEEAERVEEQVGSSATMERVAAAKKFIENHYKTQMKTFQERRERRLILEKKLASSQVPKEEQINLIKDLERKETEYMRLKRHKICVDDFDLLTIIGRGAFGEVRLCREKTTGNIYAMKKLKKSEMVSRGQVDHVKAERNLLAEVGSHCIVKLYYSFQDDEYLYLIMEYLPGGDMMTLLMREDTLSEKVARFYIAETVLAIESIHKHNYIHRDIKPDNLLLDKDGHMKLSDFGLCKPIDCSKLSTLNEDEPMPDESLRESMDIDAPESGRRWSSAHEQLQHWQRNRRKLAFSTVGTPDYIAPEVLLKKGYGMECDWWSLGAIMYEMLIGYPPFYSDDPITTCRKIVHWRNHLKFPEDTQLSVDAIDLMTRLLCDAEHRAGVDQIKAHPWFRNVPWDKLYDMDAAFRPQVTSELDTRNFQKFEELDPPTPMRTGSGPSRKILNPKDLSFVGYTYKNFDAIKGLHQSDMQRSSSLTRPSIGSIFGPTEMEISSPLSNGGAAEKYERMSP</sequence>
<comment type="similarity">
    <text evidence="1">Belongs to the protein kinase superfamily. AGC Ser/Thr protein kinase family.</text>
</comment>
<dbReference type="Gene3D" id="1.10.510.10">
    <property type="entry name" value="Transferase(Phosphotransferase) domain 1"/>
    <property type="match status" value="1"/>
</dbReference>
<keyword evidence="3" id="KW-0723">Serine/threonine-protein kinase</keyword>
<dbReference type="SMART" id="SM00133">
    <property type="entry name" value="S_TK_X"/>
    <property type="match status" value="1"/>
</dbReference>
<gene>
    <name evidence="16" type="ORF">LUZ63_016865</name>
</gene>
<evidence type="ECO:0000256" key="7">
    <source>
        <dbReference type="ARBA" id="ARBA00022777"/>
    </source>
</evidence>
<dbReference type="InterPro" id="IPR017441">
    <property type="entry name" value="Protein_kinase_ATP_BS"/>
</dbReference>
<feature type="region of interest" description="Disordered" evidence="12">
    <location>
        <begin position="94"/>
        <end position="160"/>
    </location>
</feature>
<feature type="domain" description="Protein kinase" evidence="14">
    <location>
        <begin position="236"/>
        <end position="536"/>
    </location>
</feature>
<evidence type="ECO:0000256" key="9">
    <source>
        <dbReference type="ARBA" id="ARBA00047899"/>
    </source>
</evidence>
<feature type="domain" description="AGC-kinase C-terminal" evidence="15">
    <location>
        <begin position="537"/>
        <end position="609"/>
    </location>
</feature>
<feature type="transmembrane region" description="Helical" evidence="13">
    <location>
        <begin position="48"/>
        <end position="70"/>
    </location>
</feature>
<evidence type="ECO:0000313" key="17">
    <source>
        <dbReference type="Proteomes" id="UP001151287"/>
    </source>
</evidence>
<dbReference type="InterPro" id="IPR000719">
    <property type="entry name" value="Prot_kinase_dom"/>
</dbReference>
<evidence type="ECO:0000256" key="11">
    <source>
        <dbReference type="PROSITE-ProRule" id="PRU10141"/>
    </source>
</evidence>
<dbReference type="FunFam" id="1.10.510.10:FF:000042">
    <property type="entry name" value="Non-specific serine/threonine protein kinase"/>
    <property type="match status" value="1"/>
</dbReference>
<dbReference type="Proteomes" id="UP001151287">
    <property type="component" value="Unassembled WGS sequence"/>
</dbReference>
<evidence type="ECO:0000259" key="14">
    <source>
        <dbReference type="PROSITE" id="PS50011"/>
    </source>
</evidence>
<dbReference type="InterPro" id="IPR011009">
    <property type="entry name" value="Kinase-like_dom_sf"/>
</dbReference>
<dbReference type="InterPro" id="IPR050839">
    <property type="entry name" value="Rho-assoc_Ser/Thr_Kinase"/>
</dbReference>
<proteinExistence type="inferred from homology"/>
<dbReference type="InterPro" id="IPR008271">
    <property type="entry name" value="Ser/Thr_kinase_AS"/>
</dbReference>
<dbReference type="OrthoDB" id="3638488at2759"/>
<feature type="compositionally biased region" description="Basic and acidic residues" evidence="12">
    <location>
        <begin position="116"/>
        <end position="140"/>
    </location>
</feature>
<evidence type="ECO:0000259" key="15">
    <source>
        <dbReference type="PROSITE" id="PS51285"/>
    </source>
</evidence>
<accession>A0A9Q0C0T4</accession>
<keyword evidence="13" id="KW-0472">Membrane</keyword>
<keyword evidence="13" id="KW-0812">Transmembrane</keyword>
<keyword evidence="17" id="KW-1185">Reference proteome</keyword>
<evidence type="ECO:0000256" key="5">
    <source>
        <dbReference type="ARBA" id="ARBA00022679"/>
    </source>
</evidence>
<dbReference type="Pfam" id="PF00433">
    <property type="entry name" value="Pkinase_C"/>
    <property type="match status" value="1"/>
</dbReference>
<keyword evidence="13" id="KW-1133">Transmembrane helix</keyword>
<evidence type="ECO:0000256" key="12">
    <source>
        <dbReference type="SAM" id="MobiDB-lite"/>
    </source>
</evidence>
<dbReference type="Pfam" id="PF00069">
    <property type="entry name" value="Pkinase"/>
    <property type="match status" value="2"/>
</dbReference>
<dbReference type="PROSITE" id="PS00108">
    <property type="entry name" value="PROTEIN_KINASE_ST"/>
    <property type="match status" value="1"/>
</dbReference>
<dbReference type="CDD" id="cd05599">
    <property type="entry name" value="STKc_NDR_like"/>
    <property type="match status" value="1"/>
</dbReference>
<evidence type="ECO:0000256" key="4">
    <source>
        <dbReference type="ARBA" id="ARBA00022553"/>
    </source>
</evidence>
<comment type="caution">
    <text evidence="16">The sequence shown here is derived from an EMBL/GenBank/DDBJ whole genome shotgun (WGS) entry which is preliminary data.</text>
</comment>
<feature type="region of interest" description="Disordered" evidence="12">
    <location>
        <begin position="1"/>
        <end position="31"/>
    </location>
</feature>
<feature type="binding site" evidence="11">
    <location>
        <position position="265"/>
    </location>
    <ligand>
        <name>ATP</name>
        <dbReference type="ChEBI" id="CHEBI:30616"/>
    </ligand>
</feature>
<dbReference type="InterPro" id="IPR059233">
    <property type="entry name" value="MobB_NdrA/B/Cbk1"/>
</dbReference>
<comment type="catalytic activity">
    <reaction evidence="10">
        <text>L-seryl-[protein] + ATP = O-phospho-L-seryl-[protein] + ADP + H(+)</text>
        <dbReference type="Rhea" id="RHEA:17989"/>
        <dbReference type="Rhea" id="RHEA-COMP:9863"/>
        <dbReference type="Rhea" id="RHEA-COMP:11604"/>
        <dbReference type="ChEBI" id="CHEBI:15378"/>
        <dbReference type="ChEBI" id="CHEBI:29999"/>
        <dbReference type="ChEBI" id="CHEBI:30616"/>
        <dbReference type="ChEBI" id="CHEBI:83421"/>
        <dbReference type="ChEBI" id="CHEBI:456216"/>
        <dbReference type="EC" id="2.7.11.1"/>
    </reaction>
</comment>
<dbReference type="PROSITE" id="PS50011">
    <property type="entry name" value="PROTEIN_KINASE_DOM"/>
    <property type="match status" value="1"/>
</dbReference>
<dbReference type="GO" id="GO:0005737">
    <property type="term" value="C:cytoplasm"/>
    <property type="evidence" value="ECO:0007669"/>
    <property type="project" value="UniProtKB-ARBA"/>
</dbReference>
<keyword evidence="4" id="KW-0597">Phosphoprotein</keyword>
<feature type="region of interest" description="Disordered" evidence="12">
    <location>
        <begin position="630"/>
        <end position="653"/>
    </location>
</feature>
<keyword evidence="5" id="KW-0808">Transferase</keyword>
<dbReference type="PANTHER" id="PTHR22988">
    <property type="entry name" value="MYOTONIC DYSTROPHY S/T KINASE-RELATED"/>
    <property type="match status" value="1"/>
</dbReference>